<dbReference type="PANTHER" id="PTHR43908">
    <property type="entry name" value="AT29763P-RELATED"/>
    <property type="match status" value="1"/>
</dbReference>
<dbReference type="InterPro" id="IPR001623">
    <property type="entry name" value="DnaJ_domain"/>
</dbReference>
<accession>A0A813LG79</accession>
<comment type="caution">
    <text evidence="2">The sequence shown here is derived from an EMBL/GenBank/DDBJ whole genome shotgun (WGS) entry which is preliminary data.</text>
</comment>
<feature type="domain" description="J" evidence="1">
    <location>
        <begin position="15"/>
        <end position="76"/>
    </location>
</feature>
<dbReference type="PANTHER" id="PTHR43908:SF3">
    <property type="entry name" value="AT29763P-RELATED"/>
    <property type="match status" value="1"/>
</dbReference>
<evidence type="ECO:0000259" key="1">
    <source>
        <dbReference type="PROSITE" id="PS50076"/>
    </source>
</evidence>
<dbReference type="EMBL" id="CAJNNW010035700">
    <property type="protein sequence ID" value="CAE8729435.1"/>
    <property type="molecule type" value="Genomic_DNA"/>
</dbReference>
<dbReference type="GO" id="GO:0071218">
    <property type="term" value="P:cellular response to misfolded protein"/>
    <property type="evidence" value="ECO:0007669"/>
    <property type="project" value="TreeGrafter"/>
</dbReference>
<dbReference type="InterPro" id="IPR036869">
    <property type="entry name" value="J_dom_sf"/>
</dbReference>
<dbReference type="Gene3D" id="1.10.287.110">
    <property type="entry name" value="DnaJ domain"/>
    <property type="match status" value="1"/>
</dbReference>
<protein>
    <recommendedName>
        <fullName evidence="1">J domain-containing protein</fullName>
    </recommendedName>
</protein>
<reference evidence="2" key="1">
    <citation type="submission" date="2021-02" db="EMBL/GenBank/DDBJ databases">
        <authorList>
            <person name="Dougan E. K."/>
            <person name="Rhodes N."/>
            <person name="Thang M."/>
            <person name="Chan C."/>
        </authorList>
    </citation>
    <scope>NUCLEOTIDE SEQUENCE</scope>
</reference>
<dbReference type="Pfam" id="PF00226">
    <property type="entry name" value="DnaJ"/>
    <property type="match status" value="1"/>
</dbReference>
<dbReference type="SUPFAM" id="SSF46565">
    <property type="entry name" value="Chaperone J-domain"/>
    <property type="match status" value="1"/>
</dbReference>
<gene>
    <name evidence="2" type="ORF">PGLA2088_LOCUS45413</name>
</gene>
<feature type="non-terminal residue" evidence="2">
    <location>
        <position position="1"/>
    </location>
</feature>
<dbReference type="InterPro" id="IPR051100">
    <property type="entry name" value="DnaJ_subfamily_B/C"/>
</dbReference>
<name>A0A813LG79_POLGL</name>
<evidence type="ECO:0000313" key="2">
    <source>
        <dbReference type="EMBL" id="CAE8729435.1"/>
    </source>
</evidence>
<sequence>DREHDREDCADELPPHYTALSIGVRASPEEVRSAYRRAALATHPDKGGDSAAFLLVVRAFEVLSDHIARQKYDLAWRAELYQELGGGKDVAEQAAIRQKFLARKERPACRLRTNGTAAQAPTMKSWNLCSC</sequence>
<dbReference type="Proteomes" id="UP000626109">
    <property type="component" value="Unassembled WGS sequence"/>
</dbReference>
<dbReference type="PRINTS" id="PR00625">
    <property type="entry name" value="JDOMAIN"/>
</dbReference>
<proteinExistence type="predicted"/>
<dbReference type="GO" id="GO:0030544">
    <property type="term" value="F:Hsp70 protein binding"/>
    <property type="evidence" value="ECO:0007669"/>
    <property type="project" value="TreeGrafter"/>
</dbReference>
<dbReference type="AlphaFoldDB" id="A0A813LG79"/>
<dbReference type="CDD" id="cd06257">
    <property type="entry name" value="DnaJ"/>
    <property type="match status" value="1"/>
</dbReference>
<dbReference type="SMART" id="SM00271">
    <property type="entry name" value="DnaJ"/>
    <property type="match status" value="1"/>
</dbReference>
<dbReference type="GO" id="GO:0005789">
    <property type="term" value="C:endoplasmic reticulum membrane"/>
    <property type="evidence" value="ECO:0007669"/>
    <property type="project" value="TreeGrafter"/>
</dbReference>
<dbReference type="PROSITE" id="PS50076">
    <property type="entry name" value="DNAJ_2"/>
    <property type="match status" value="1"/>
</dbReference>
<organism evidence="2 3">
    <name type="scientific">Polarella glacialis</name>
    <name type="common">Dinoflagellate</name>
    <dbReference type="NCBI Taxonomy" id="89957"/>
    <lineage>
        <taxon>Eukaryota</taxon>
        <taxon>Sar</taxon>
        <taxon>Alveolata</taxon>
        <taxon>Dinophyceae</taxon>
        <taxon>Suessiales</taxon>
        <taxon>Suessiaceae</taxon>
        <taxon>Polarella</taxon>
    </lineage>
</organism>
<evidence type="ECO:0000313" key="3">
    <source>
        <dbReference type="Proteomes" id="UP000626109"/>
    </source>
</evidence>